<dbReference type="Proteomes" id="UP001152747">
    <property type="component" value="Unassembled WGS sequence"/>
</dbReference>
<sequence length="451" mass="53600">MVMSKKLRIDLTVCTLALLMFGIHIYLTMFFKPEKYNSNKCFIDDWNRITLGDIPHAKQIKLYGKEGLTIYRMDTLLGGQLRLVNSFVYPDHIAVTTTVQHSQNDNITCVYFDCNRKEIVNTRFKSIYYPYNIVLCARRYGAEYISLDLEDGNKIPEPIPMIYRIYKEPIHEISVCVGPIFGNESKWLGIAEYMEHYKLIGVNHFYFTVFDINEYDRKILNDYIRLGEVELTELDTEYKKEDWQMHMVQQGECLQRAKFHSKWVINADFDERLVLKNNNTIQDILYSEKSATEYWLSVARVLKNETMPEKYINSSQTEKDMQFIKHHMTLNSSFFGSKPIFRSDIAAKIYFHRVIRHYDNQEIVRKIDPEIAYIRHYRDDNESGINSGWNKNGTEFVFTDLDEEFSRKLVENVLKRVEYVYNEKLMYCDEIGPTFLRYKIFKDSFDCIDRT</sequence>
<evidence type="ECO:0000313" key="9">
    <source>
        <dbReference type="EMBL" id="CAI5445595.1"/>
    </source>
</evidence>
<evidence type="ECO:0000256" key="6">
    <source>
        <dbReference type="ARBA" id="ARBA00022989"/>
    </source>
</evidence>
<dbReference type="GO" id="GO:0005737">
    <property type="term" value="C:cytoplasm"/>
    <property type="evidence" value="ECO:0007669"/>
    <property type="project" value="TreeGrafter"/>
</dbReference>
<evidence type="ECO:0000256" key="5">
    <source>
        <dbReference type="ARBA" id="ARBA00022692"/>
    </source>
</evidence>
<keyword evidence="3 8" id="KW-0328">Glycosyltransferase</keyword>
<feature type="transmembrane region" description="Helical" evidence="8">
    <location>
        <begin position="12"/>
        <end position="31"/>
    </location>
</feature>
<comment type="similarity">
    <text evidence="2 8">Belongs to the glycosyltransferase 92 family.</text>
</comment>
<keyword evidence="10" id="KW-1185">Reference proteome</keyword>
<dbReference type="Pfam" id="PF01697">
    <property type="entry name" value="Glyco_transf_92"/>
    <property type="match status" value="1"/>
</dbReference>
<evidence type="ECO:0000256" key="2">
    <source>
        <dbReference type="ARBA" id="ARBA00007647"/>
    </source>
</evidence>
<dbReference type="EMBL" id="CANHGI010000003">
    <property type="protein sequence ID" value="CAI5445595.1"/>
    <property type="molecule type" value="Genomic_DNA"/>
</dbReference>
<keyword evidence="6 8" id="KW-1133">Transmembrane helix</keyword>
<dbReference type="EC" id="2.4.1.-" evidence="8"/>
<evidence type="ECO:0000256" key="3">
    <source>
        <dbReference type="ARBA" id="ARBA00022676"/>
    </source>
</evidence>
<evidence type="ECO:0000313" key="10">
    <source>
        <dbReference type="Proteomes" id="UP001152747"/>
    </source>
</evidence>
<keyword evidence="7 8" id="KW-0472">Membrane</keyword>
<dbReference type="OrthoDB" id="2526284at2759"/>
<evidence type="ECO:0000256" key="8">
    <source>
        <dbReference type="RuleBase" id="RU366017"/>
    </source>
</evidence>
<dbReference type="GO" id="GO:0016757">
    <property type="term" value="F:glycosyltransferase activity"/>
    <property type="evidence" value="ECO:0007669"/>
    <property type="project" value="UniProtKB-UniRule"/>
</dbReference>
<accession>A0A9P1IIC5</accession>
<keyword evidence="5 8" id="KW-0812">Transmembrane</keyword>
<dbReference type="PANTHER" id="PTHR21461:SF9">
    <property type="entry name" value="GLYCOSYLTRANSFERASE FAMILY 92 PROTEIN"/>
    <property type="match status" value="1"/>
</dbReference>
<gene>
    <name evidence="9" type="ORF">CAMP_LOCUS8232</name>
</gene>
<proteinExistence type="inferred from homology"/>
<dbReference type="GO" id="GO:0016020">
    <property type="term" value="C:membrane"/>
    <property type="evidence" value="ECO:0007669"/>
    <property type="project" value="UniProtKB-SubCell"/>
</dbReference>
<comment type="caution">
    <text evidence="9">The sequence shown here is derived from an EMBL/GenBank/DDBJ whole genome shotgun (WGS) entry which is preliminary data.</text>
</comment>
<dbReference type="InterPro" id="IPR008166">
    <property type="entry name" value="Glyco_transf_92"/>
</dbReference>
<evidence type="ECO:0000256" key="7">
    <source>
        <dbReference type="ARBA" id="ARBA00023136"/>
    </source>
</evidence>
<keyword evidence="4 8" id="KW-0808">Transferase</keyword>
<dbReference type="AlphaFoldDB" id="A0A9P1IIC5"/>
<dbReference type="PANTHER" id="PTHR21461">
    <property type="entry name" value="GLYCOSYLTRANSFERASE FAMILY 92 PROTEIN"/>
    <property type="match status" value="1"/>
</dbReference>
<comment type="subcellular location">
    <subcellularLocation>
        <location evidence="1">Membrane</location>
        <topology evidence="1">Single-pass membrane protein</topology>
    </subcellularLocation>
</comment>
<name>A0A9P1IIC5_9PELO</name>
<evidence type="ECO:0000256" key="1">
    <source>
        <dbReference type="ARBA" id="ARBA00004167"/>
    </source>
</evidence>
<organism evidence="9 10">
    <name type="scientific">Caenorhabditis angaria</name>
    <dbReference type="NCBI Taxonomy" id="860376"/>
    <lineage>
        <taxon>Eukaryota</taxon>
        <taxon>Metazoa</taxon>
        <taxon>Ecdysozoa</taxon>
        <taxon>Nematoda</taxon>
        <taxon>Chromadorea</taxon>
        <taxon>Rhabditida</taxon>
        <taxon>Rhabditina</taxon>
        <taxon>Rhabditomorpha</taxon>
        <taxon>Rhabditoidea</taxon>
        <taxon>Rhabditidae</taxon>
        <taxon>Peloderinae</taxon>
        <taxon>Caenorhabditis</taxon>
    </lineage>
</organism>
<protein>
    <recommendedName>
        <fullName evidence="8">Glycosyltransferase family 92 protein</fullName>
        <ecNumber evidence="8">2.4.1.-</ecNumber>
    </recommendedName>
</protein>
<evidence type="ECO:0000256" key="4">
    <source>
        <dbReference type="ARBA" id="ARBA00022679"/>
    </source>
</evidence>
<reference evidence="9" key="1">
    <citation type="submission" date="2022-11" db="EMBL/GenBank/DDBJ databases">
        <authorList>
            <person name="Kikuchi T."/>
        </authorList>
    </citation>
    <scope>NUCLEOTIDE SEQUENCE</scope>
    <source>
        <strain evidence="9">PS1010</strain>
    </source>
</reference>